<evidence type="ECO:0000256" key="1">
    <source>
        <dbReference type="ARBA" id="ARBA00023125"/>
    </source>
</evidence>
<comment type="caution">
    <text evidence="6">The sequence shown here is derived from an EMBL/GenBank/DDBJ whole genome shotgun (WGS) entry which is preliminary data.</text>
</comment>
<reference evidence="6" key="2">
    <citation type="submission" date="2011-08" db="EMBL/GenBank/DDBJ databases">
        <authorList>
            <person name="Hoffman M."/>
            <person name="Strain E.A."/>
            <person name="Brown E."/>
            <person name="Allard M.W."/>
        </authorList>
    </citation>
    <scope>NUCLEOTIDE SEQUENCE</scope>
    <source>
        <strain evidence="6">CIP 102891</strain>
    </source>
</reference>
<dbReference type="SMART" id="SM00862">
    <property type="entry name" value="Trans_reg_C"/>
    <property type="match status" value="1"/>
</dbReference>
<dbReference type="STRING" id="675816.VIA_003136"/>
<dbReference type="eggNOG" id="COG3710">
    <property type="taxonomic scope" value="Bacteria"/>
</dbReference>
<dbReference type="Pfam" id="PF00486">
    <property type="entry name" value="Trans_reg_C"/>
    <property type="match status" value="1"/>
</dbReference>
<dbReference type="SUPFAM" id="SSF46894">
    <property type="entry name" value="C-terminal effector domain of the bipartite response regulators"/>
    <property type="match status" value="1"/>
</dbReference>
<dbReference type="RefSeq" id="WP_004414245.1">
    <property type="nucleotide sequence ID" value="NZ_ACZV01000005.1"/>
</dbReference>
<evidence type="ECO:0000259" key="4">
    <source>
        <dbReference type="PROSITE" id="PS51755"/>
    </source>
</evidence>
<organism evidence="6 7">
    <name type="scientific">Vibrio orientalis CIP 102891 = ATCC 33934</name>
    <dbReference type="NCBI Taxonomy" id="675816"/>
    <lineage>
        <taxon>Bacteria</taxon>
        <taxon>Pseudomonadati</taxon>
        <taxon>Pseudomonadota</taxon>
        <taxon>Gammaproteobacteria</taxon>
        <taxon>Vibrionales</taxon>
        <taxon>Vibrionaceae</taxon>
        <taxon>Vibrio</taxon>
        <taxon>Vibrio oreintalis group</taxon>
    </lineage>
</organism>
<feature type="transmembrane region" description="Helical" evidence="3">
    <location>
        <begin position="147"/>
        <end position="166"/>
    </location>
</feature>
<evidence type="ECO:0000256" key="3">
    <source>
        <dbReference type="SAM" id="Phobius"/>
    </source>
</evidence>
<dbReference type="CDD" id="cd00383">
    <property type="entry name" value="trans_reg_C"/>
    <property type="match status" value="1"/>
</dbReference>
<evidence type="ECO:0000313" key="5">
    <source>
        <dbReference type="EMBL" id="EEX92491.1"/>
    </source>
</evidence>
<name>C9QI52_VIBOR</name>
<accession>C9QI52</accession>
<gene>
    <name evidence="5" type="ORF">VIA_003136</name>
    <name evidence="6" type="ORF">VIOR3934_18855</name>
</gene>
<dbReference type="PATRIC" id="fig|675816.5.peg.3284"/>
<keyword evidence="3" id="KW-1133">Transmembrane helix</keyword>
<dbReference type="GO" id="GO:0000160">
    <property type="term" value="P:phosphorelay signal transduction system"/>
    <property type="evidence" value="ECO:0007669"/>
    <property type="project" value="InterPro"/>
</dbReference>
<dbReference type="Proteomes" id="UP000002817">
    <property type="component" value="Unassembled WGS sequence"/>
</dbReference>
<dbReference type="InterPro" id="IPR016032">
    <property type="entry name" value="Sig_transdc_resp-reg_C-effctor"/>
</dbReference>
<proteinExistence type="predicted"/>
<sequence>MFLINDAHVLDENGSYIHSLKSHIRHPIGVNELSLLNYMFANQGQVLSKHELMHEVWHKRGIVVESSSLLHSISTCRRGLEDKAGEVIRTERGIGYEFTGSVKKITSISEVTEPLEPVIETPPIKELETKVEVTAQLNAGHIRVIKALGILILAIFVGYIGASHFYKSPLIIGYKVTSYKQCSYMPQQQGEKVFYQNPTLYQFEKLSLLVDSAGRSVSFDTGSGVVNCE</sequence>
<evidence type="ECO:0000313" key="7">
    <source>
        <dbReference type="Proteomes" id="UP000002817"/>
    </source>
</evidence>
<dbReference type="OrthoDB" id="5872601at2"/>
<dbReference type="EMBL" id="AFWH01000048">
    <property type="protein sequence ID" value="EGU47626.1"/>
    <property type="molecule type" value="Genomic_DNA"/>
</dbReference>
<feature type="domain" description="OmpR/PhoB-type" evidence="4">
    <location>
        <begin position="1"/>
        <end position="100"/>
    </location>
</feature>
<dbReference type="Gene3D" id="1.10.10.10">
    <property type="entry name" value="Winged helix-like DNA-binding domain superfamily/Winged helix DNA-binding domain"/>
    <property type="match status" value="1"/>
</dbReference>
<feature type="DNA-binding region" description="OmpR/PhoB-type" evidence="2">
    <location>
        <begin position="1"/>
        <end position="100"/>
    </location>
</feature>
<dbReference type="EMBL" id="ACZV01000005">
    <property type="protein sequence ID" value="EEX92491.1"/>
    <property type="molecule type" value="Genomic_DNA"/>
</dbReference>
<dbReference type="GO" id="GO:0003677">
    <property type="term" value="F:DNA binding"/>
    <property type="evidence" value="ECO:0007669"/>
    <property type="project" value="UniProtKB-UniRule"/>
</dbReference>
<protein>
    <submittedName>
        <fullName evidence="5">Cholera toxin transcriptional activator</fullName>
    </submittedName>
</protein>
<dbReference type="InterPro" id="IPR001867">
    <property type="entry name" value="OmpR/PhoB-type_DNA-bd"/>
</dbReference>
<evidence type="ECO:0000313" key="6">
    <source>
        <dbReference type="EMBL" id="EGU47626.1"/>
    </source>
</evidence>
<dbReference type="GO" id="GO:0006355">
    <property type="term" value="P:regulation of DNA-templated transcription"/>
    <property type="evidence" value="ECO:0007669"/>
    <property type="project" value="InterPro"/>
</dbReference>
<dbReference type="PROSITE" id="PS51755">
    <property type="entry name" value="OMPR_PHOB"/>
    <property type="match status" value="1"/>
</dbReference>
<dbReference type="InterPro" id="IPR036388">
    <property type="entry name" value="WH-like_DNA-bd_sf"/>
</dbReference>
<keyword evidence="3" id="KW-0812">Transmembrane</keyword>
<evidence type="ECO:0000313" key="8">
    <source>
        <dbReference type="Proteomes" id="UP000003515"/>
    </source>
</evidence>
<dbReference type="AlphaFoldDB" id="C9QI52"/>
<reference evidence="5 8" key="1">
    <citation type="submission" date="2009-10" db="EMBL/GenBank/DDBJ databases">
        <authorList>
            <consortium name="Los Alamos National Laboratory (LANL)"/>
            <consortium name="National Microbial Pathogen Data Resource (NMPDR)"/>
            <person name="Munk A.C."/>
            <person name="Chertkov O."/>
            <person name="Tapia R."/>
            <person name="Green L."/>
            <person name="Rogers Y."/>
            <person name="Detter J.C."/>
            <person name="Bruce D."/>
            <person name="Brettin T.S."/>
            <person name="Colwell R.R."/>
            <person name="Huq A."/>
            <person name="Grim C.J."/>
            <person name="Hasan N.A."/>
            <person name="Bartels D."/>
            <person name="Vonstein V."/>
        </authorList>
    </citation>
    <scope>NUCLEOTIDE SEQUENCE [LARGE SCALE GENOMIC DNA]</scope>
    <source>
        <strain evidence="5 8">CIP 102891</strain>
    </source>
</reference>
<dbReference type="Proteomes" id="UP000003515">
    <property type="component" value="Unassembled WGS sequence"/>
</dbReference>
<keyword evidence="1 2" id="KW-0238">DNA-binding</keyword>
<reference evidence="6 7" key="3">
    <citation type="journal article" date="2012" name="Int. J. Syst. Evol. Microbiol.">
        <title>Vibrio caribbeanicus sp. nov., isolated from the marine sponge Scleritoderma cyanea.</title>
        <authorList>
            <person name="Hoffmann M."/>
            <person name="Monday S.R."/>
            <person name="Allard M.W."/>
            <person name="Strain E.A."/>
            <person name="Whittaker P."/>
            <person name="Naum M."/>
            <person name="McCarthy P.J."/>
            <person name="Lopez J.V."/>
            <person name="Fischer M."/>
            <person name="Brown E.W."/>
        </authorList>
    </citation>
    <scope>NUCLEOTIDE SEQUENCE [LARGE SCALE GENOMIC DNA]</scope>
    <source>
        <strain evidence="6">CIP 102891</strain>
        <strain evidence="7">CIP 102891 / ATCC 33934</strain>
    </source>
</reference>
<keyword evidence="3" id="KW-0472">Membrane</keyword>
<evidence type="ECO:0000256" key="2">
    <source>
        <dbReference type="PROSITE-ProRule" id="PRU01091"/>
    </source>
</evidence>
<keyword evidence="8" id="KW-1185">Reference proteome</keyword>